<feature type="transmembrane region" description="Helical" evidence="2">
    <location>
        <begin position="16"/>
        <end position="36"/>
    </location>
</feature>
<dbReference type="Proteomes" id="UP000006697">
    <property type="component" value="Chromosome"/>
</dbReference>
<keyword evidence="2" id="KW-0812">Transmembrane</keyword>
<dbReference type="KEGG" id="har:HEAR3111"/>
<evidence type="ECO:0000256" key="1">
    <source>
        <dbReference type="SAM" id="MobiDB-lite"/>
    </source>
</evidence>
<keyword evidence="2" id="KW-0472">Membrane</keyword>
<name>A4G9N3_HERAR</name>
<dbReference type="EMBL" id="CU207211">
    <property type="protein sequence ID" value="CAL63220.1"/>
    <property type="molecule type" value="Genomic_DNA"/>
</dbReference>
<gene>
    <name evidence="3" type="ordered locus">HEAR3111</name>
</gene>
<feature type="region of interest" description="Disordered" evidence="1">
    <location>
        <begin position="62"/>
        <end position="100"/>
    </location>
</feature>
<evidence type="ECO:0008006" key="5">
    <source>
        <dbReference type="Google" id="ProtNLM"/>
    </source>
</evidence>
<keyword evidence="2" id="KW-1133">Transmembrane helix</keyword>
<keyword evidence="4" id="KW-1185">Reference proteome</keyword>
<protein>
    <recommendedName>
        <fullName evidence="5">TonB C-terminal domain-containing protein</fullName>
    </recommendedName>
</protein>
<reference evidence="3 4" key="1">
    <citation type="journal article" date="2007" name="PLoS Genet.">
        <title>A tale of two oxidation states: bacterial colonization of arsenic-rich environments.</title>
        <authorList>
            <person name="Muller D."/>
            <person name="Medigue C."/>
            <person name="Koechler S."/>
            <person name="Barbe V."/>
            <person name="Barakat M."/>
            <person name="Talla E."/>
            <person name="Bonnefoy V."/>
            <person name="Krin E."/>
            <person name="Arsene-Ploetze F."/>
            <person name="Carapito C."/>
            <person name="Chandler M."/>
            <person name="Cournoyer B."/>
            <person name="Cruveiller S."/>
            <person name="Dossat C."/>
            <person name="Duval S."/>
            <person name="Heymann M."/>
            <person name="Leize E."/>
            <person name="Lieutaud A."/>
            <person name="Lievremont D."/>
            <person name="Makita Y."/>
            <person name="Mangenot S."/>
            <person name="Nitschke W."/>
            <person name="Ortet P."/>
            <person name="Perdrial N."/>
            <person name="Schoepp B."/>
            <person name="Siguier N."/>
            <person name="Simeonova D.D."/>
            <person name="Rouy Z."/>
            <person name="Segurens B."/>
            <person name="Turlin E."/>
            <person name="Vallenet D."/>
            <person name="Van Dorsselaer A."/>
            <person name="Weiss S."/>
            <person name="Weissenbach J."/>
            <person name="Lett M.C."/>
            <person name="Danchin A."/>
            <person name="Bertin P.N."/>
        </authorList>
    </citation>
    <scope>NUCLEOTIDE SEQUENCE [LARGE SCALE GENOMIC DNA]</scope>
    <source>
        <strain evidence="4">ULPAs1</strain>
    </source>
</reference>
<dbReference type="eggNOG" id="ENOG5031VCK">
    <property type="taxonomic scope" value="Bacteria"/>
</dbReference>
<dbReference type="AlphaFoldDB" id="A4G9N3"/>
<proteinExistence type="predicted"/>
<evidence type="ECO:0000313" key="4">
    <source>
        <dbReference type="Proteomes" id="UP000006697"/>
    </source>
</evidence>
<dbReference type="HOGENOM" id="CLU_1330422_0_0_4"/>
<accession>A4G9N3</accession>
<evidence type="ECO:0000256" key="2">
    <source>
        <dbReference type="SAM" id="Phobius"/>
    </source>
</evidence>
<evidence type="ECO:0000313" key="3">
    <source>
        <dbReference type="EMBL" id="CAL63220.1"/>
    </source>
</evidence>
<organism evidence="3 4">
    <name type="scientific">Herminiimonas arsenicoxydans</name>
    <dbReference type="NCBI Taxonomy" id="204773"/>
    <lineage>
        <taxon>Bacteria</taxon>
        <taxon>Pseudomonadati</taxon>
        <taxon>Pseudomonadota</taxon>
        <taxon>Betaproteobacteria</taxon>
        <taxon>Burkholderiales</taxon>
        <taxon>Oxalobacteraceae</taxon>
        <taxon>Herminiimonas</taxon>
    </lineage>
</organism>
<sequence length="206" mass="23049">MQVPQRQYPCASPKTVTVIALLLTVSAHIFFLRFWLDSTSSKPATQNVLVALTANPLQKNPVRKNILNPAKSGDSEPQVESDAQQDRQNIEPPTIEPSSENKTYYFKYDEVSSKPVVITDIPADFSLPVLADLSQTLVLTLRISDKGEIDEVLIDSKNLDENARESVINAFKTMRFEAARINDISVPSEIRIEAQENELYTTQAIE</sequence>